<feature type="transmembrane region" description="Helical" evidence="6">
    <location>
        <begin position="186"/>
        <end position="207"/>
    </location>
</feature>
<name>A0A1M4WJF1_9FLAO</name>
<keyword evidence="3 6" id="KW-0812">Transmembrane</keyword>
<dbReference type="AlphaFoldDB" id="A0A1M4WJF1"/>
<evidence type="ECO:0000256" key="1">
    <source>
        <dbReference type="ARBA" id="ARBA00004651"/>
    </source>
</evidence>
<keyword evidence="4 6" id="KW-1133">Transmembrane helix</keyword>
<accession>A0A1M4WJF1</accession>
<proteinExistence type="predicted"/>
<evidence type="ECO:0000256" key="3">
    <source>
        <dbReference type="ARBA" id="ARBA00022692"/>
    </source>
</evidence>
<keyword evidence="5 6" id="KW-0472">Membrane</keyword>
<gene>
    <name evidence="7" type="ORF">SAMN05444278_10630</name>
</gene>
<feature type="transmembrane region" description="Helical" evidence="6">
    <location>
        <begin position="6"/>
        <end position="28"/>
    </location>
</feature>
<feature type="transmembrane region" description="Helical" evidence="6">
    <location>
        <begin position="40"/>
        <end position="62"/>
    </location>
</feature>
<protein>
    <submittedName>
        <fullName evidence="7">Threonine/homoserine/homoserine lactone efflux protein</fullName>
    </submittedName>
</protein>
<dbReference type="InterPro" id="IPR001123">
    <property type="entry name" value="LeuE-type"/>
</dbReference>
<evidence type="ECO:0000256" key="2">
    <source>
        <dbReference type="ARBA" id="ARBA00022475"/>
    </source>
</evidence>
<sequence>MIQAQVYIATFFAALLGVIPPGLINMSVAKTCLKKGKQQGVFMALGASIVVLLQAIVAVLLSSYIFNHPYVKSMLMRTGLVILFILMLYFFFTAKFKKADKVEVKSNSKSFTSFLNGIGIAVLNIFPIPYFVVLSTVFGSEFQFKFTALSIFLFSLCAALGTFVSLYLYVVFFLRIEHKVKTFKQYSNYFMAALMLVLACVTLWRIYYKT</sequence>
<evidence type="ECO:0000256" key="4">
    <source>
        <dbReference type="ARBA" id="ARBA00022989"/>
    </source>
</evidence>
<dbReference type="STRING" id="1155689.SAMN05444278_10630"/>
<dbReference type="EMBL" id="FQTW01000006">
    <property type="protein sequence ID" value="SHE81324.1"/>
    <property type="molecule type" value="Genomic_DNA"/>
</dbReference>
<dbReference type="GO" id="GO:0005886">
    <property type="term" value="C:plasma membrane"/>
    <property type="evidence" value="ECO:0007669"/>
    <property type="project" value="UniProtKB-SubCell"/>
</dbReference>
<keyword evidence="8" id="KW-1185">Reference proteome</keyword>
<evidence type="ECO:0000256" key="6">
    <source>
        <dbReference type="SAM" id="Phobius"/>
    </source>
</evidence>
<dbReference type="OrthoDB" id="1451945at2"/>
<feature type="transmembrane region" description="Helical" evidence="6">
    <location>
        <begin position="74"/>
        <end position="92"/>
    </location>
</feature>
<dbReference type="Pfam" id="PF01810">
    <property type="entry name" value="LysE"/>
    <property type="match status" value="1"/>
</dbReference>
<feature type="transmembrane region" description="Helical" evidence="6">
    <location>
        <begin position="113"/>
        <end position="139"/>
    </location>
</feature>
<comment type="subcellular location">
    <subcellularLocation>
        <location evidence="1">Cell membrane</location>
        <topology evidence="1">Multi-pass membrane protein</topology>
    </subcellularLocation>
</comment>
<feature type="transmembrane region" description="Helical" evidence="6">
    <location>
        <begin position="151"/>
        <end position="174"/>
    </location>
</feature>
<organism evidence="7 8">
    <name type="scientific">Psychroflexus salarius</name>
    <dbReference type="NCBI Taxonomy" id="1155689"/>
    <lineage>
        <taxon>Bacteria</taxon>
        <taxon>Pseudomonadati</taxon>
        <taxon>Bacteroidota</taxon>
        <taxon>Flavobacteriia</taxon>
        <taxon>Flavobacteriales</taxon>
        <taxon>Flavobacteriaceae</taxon>
        <taxon>Psychroflexus</taxon>
    </lineage>
</organism>
<dbReference type="RefSeq" id="WP_073193148.1">
    <property type="nucleotide sequence ID" value="NZ_FQTW01000006.1"/>
</dbReference>
<evidence type="ECO:0000313" key="7">
    <source>
        <dbReference type="EMBL" id="SHE81324.1"/>
    </source>
</evidence>
<evidence type="ECO:0000256" key="5">
    <source>
        <dbReference type="ARBA" id="ARBA00023136"/>
    </source>
</evidence>
<evidence type="ECO:0000313" key="8">
    <source>
        <dbReference type="Proteomes" id="UP000184462"/>
    </source>
</evidence>
<dbReference type="Proteomes" id="UP000184462">
    <property type="component" value="Unassembled WGS sequence"/>
</dbReference>
<dbReference type="GO" id="GO:0006865">
    <property type="term" value="P:amino acid transport"/>
    <property type="evidence" value="ECO:0007669"/>
    <property type="project" value="InterPro"/>
</dbReference>
<keyword evidence="2" id="KW-1003">Cell membrane</keyword>
<reference evidence="7 8" key="1">
    <citation type="submission" date="2016-11" db="EMBL/GenBank/DDBJ databases">
        <authorList>
            <person name="Jaros S."/>
            <person name="Januszkiewicz K."/>
            <person name="Wedrychowicz H."/>
        </authorList>
    </citation>
    <scope>NUCLEOTIDE SEQUENCE [LARGE SCALE GENOMIC DNA]</scope>
    <source>
        <strain evidence="7 8">DSM 25661</strain>
    </source>
</reference>